<sequence>MHRYKRFPSVCPLCMALPCKKCPVKTGTWKASDNPWDQFCAFQESDLERVLNRHDMERYNLLQVAVAMKSKGEVLLHCTNPDCGSRFTTRSRPRWGHRCLCPKCSCYTGVVVMDMPTLDSNYDTQPNPAPQGPSRPAATRSVTSQRAPKRAGHREEPPFPHDSNAAPHVPPERNAQERRSAGVHEGKSASKRKDPAVARSGQKGSEQLTKPGVPPSLGGEQPLTAPVNCNGHSCSVGTANVHTGQALVLKTAPAAAASQSHHEHQLAGTQNGCQVQPGSLGTSEASSALEAWARTSDDSKAFAPEPEASRDGLVSLTGKQKVEDVQSGESPAPMQEPEHRCAQKSKRQLVVEALMSERHMSHLRTYTGRFKIVCANCSNALVRDIEELKVKASMHIGEKCGQKFGISYGFCPQNLVPKSVSTKLMNEGILACKSCHICVGTVGEYHRTDHGAEVVCRRCNEPSEQLNAEIDVLDDDFAALPVLGLRLSFLCGRNIAVQIGT</sequence>
<evidence type="ECO:0000313" key="3">
    <source>
        <dbReference type="Proteomes" id="UP000708148"/>
    </source>
</evidence>
<organism evidence="2 3">
    <name type="scientific">Ostreobium quekettii</name>
    <dbReference type="NCBI Taxonomy" id="121088"/>
    <lineage>
        <taxon>Eukaryota</taxon>
        <taxon>Viridiplantae</taxon>
        <taxon>Chlorophyta</taxon>
        <taxon>core chlorophytes</taxon>
        <taxon>Ulvophyceae</taxon>
        <taxon>TCBD clade</taxon>
        <taxon>Bryopsidales</taxon>
        <taxon>Ostreobineae</taxon>
        <taxon>Ostreobiaceae</taxon>
        <taxon>Ostreobium</taxon>
    </lineage>
</organism>
<keyword evidence="3" id="KW-1185">Reference proteome</keyword>
<dbReference type="AlphaFoldDB" id="A0A8S1J1V4"/>
<dbReference type="Proteomes" id="UP000708148">
    <property type="component" value="Unassembled WGS sequence"/>
</dbReference>
<proteinExistence type="predicted"/>
<evidence type="ECO:0000313" key="2">
    <source>
        <dbReference type="EMBL" id="CAD7699976.1"/>
    </source>
</evidence>
<feature type="region of interest" description="Disordered" evidence="1">
    <location>
        <begin position="259"/>
        <end position="343"/>
    </location>
</feature>
<accession>A0A8S1J1V4</accession>
<protein>
    <submittedName>
        <fullName evidence="2">Uncharacterized protein</fullName>
    </submittedName>
</protein>
<feature type="compositionally biased region" description="Basic and acidic residues" evidence="1">
    <location>
        <begin position="170"/>
        <end position="196"/>
    </location>
</feature>
<feature type="region of interest" description="Disordered" evidence="1">
    <location>
        <begin position="118"/>
        <end position="224"/>
    </location>
</feature>
<feature type="compositionally biased region" description="Polar residues" evidence="1">
    <location>
        <begin position="267"/>
        <end position="286"/>
    </location>
</feature>
<comment type="caution">
    <text evidence="2">The sequence shown here is derived from an EMBL/GenBank/DDBJ whole genome shotgun (WGS) entry which is preliminary data.</text>
</comment>
<evidence type="ECO:0000256" key="1">
    <source>
        <dbReference type="SAM" id="MobiDB-lite"/>
    </source>
</evidence>
<dbReference type="EMBL" id="CAJHUC010001144">
    <property type="protein sequence ID" value="CAD7699976.1"/>
    <property type="molecule type" value="Genomic_DNA"/>
</dbReference>
<name>A0A8S1J1V4_9CHLO</name>
<reference evidence="2" key="1">
    <citation type="submission" date="2020-12" db="EMBL/GenBank/DDBJ databases">
        <authorList>
            <person name="Iha C."/>
        </authorList>
    </citation>
    <scope>NUCLEOTIDE SEQUENCE</scope>
</reference>
<gene>
    <name evidence="2" type="ORF">OSTQU699_LOCUS5333</name>
</gene>